<dbReference type="Pfam" id="PF02949">
    <property type="entry name" value="7tm_6"/>
    <property type="match status" value="1"/>
</dbReference>
<gene>
    <name evidence="10" type="ORF">ODALV1_LOCUS31294</name>
</gene>
<feature type="transmembrane region" description="Helical" evidence="9">
    <location>
        <begin position="155"/>
        <end position="174"/>
    </location>
</feature>
<evidence type="ECO:0000256" key="6">
    <source>
        <dbReference type="ARBA" id="ARBA00023136"/>
    </source>
</evidence>
<sequence>MAAVEYAILASPTLKWQSRSLERLMDYYWTVKDITNELNKTFGKMLIVVFVSVLPSLGFCLSTMFPAQGIQIPMLVSDHIRTIHIFTTLFIFSLMAANGSSNVQMFTEVAFEQLWRSRRVEEREAKKLSLIMQYVKSSCVGVGGDPFFLITYKFVGSKFVVVLILWVHFIITGYPDVSRLSATLNMLQSESPVIYLKLVMTICFVILFQIAVSVQYALAAVSMFYIGNRFQTVASGEYLILASPTQNWQSSSLERLMDYYLTVKHLTKVINRTYGIAIIIDFISVLPALGLGLANIFPTGETKQGIYLVDHIRTVYTLTRMYILALLAANGSSNVQEFAEVAFEQLWKSRGLENHDTRKLSLITHHVKSSCVGVGGEPFFVITYKFIGSFFPSPSPPPNEMKKLMKEEI</sequence>
<proteinExistence type="predicted"/>
<dbReference type="InterPro" id="IPR004117">
    <property type="entry name" value="7tm6_olfct_rcpt"/>
</dbReference>
<keyword evidence="5 9" id="KW-1133">Transmembrane helix</keyword>
<evidence type="ECO:0000256" key="2">
    <source>
        <dbReference type="ARBA" id="ARBA00022606"/>
    </source>
</evidence>
<accession>A0ABP1S983</accession>
<evidence type="ECO:0000256" key="9">
    <source>
        <dbReference type="SAM" id="Phobius"/>
    </source>
</evidence>
<evidence type="ECO:0000256" key="3">
    <source>
        <dbReference type="ARBA" id="ARBA00022692"/>
    </source>
</evidence>
<keyword evidence="3 9" id="KW-0812">Transmembrane</keyword>
<evidence type="ECO:0000256" key="7">
    <source>
        <dbReference type="ARBA" id="ARBA00023170"/>
    </source>
</evidence>
<feature type="transmembrane region" description="Helical" evidence="9">
    <location>
        <begin position="194"/>
        <end position="219"/>
    </location>
</feature>
<dbReference type="EMBL" id="CAXLJM020000166">
    <property type="protein sequence ID" value="CAL8148006.1"/>
    <property type="molecule type" value="Genomic_DNA"/>
</dbReference>
<feature type="transmembrane region" description="Helical" evidence="9">
    <location>
        <begin position="45"/>
        <end position="67"/>
    </location>
</feature>
<evidence type="ECO:0000256" key="5">
    <source>
        <dbReference type="ARBA" id="ARBA00022989"/>
    </source>
</evidence>
<organism evidence="10 11">
    <name type="scientific">Orchesella dallaii</name>
    <dbReference type="NCBI Taxonomy" id="48710"/>
    <lineage>
        <taxon>Eukaryota</taxon>
        <taxon>Metazoa</taxon>
        <taxon>Ecdysozoa</taxon>
        <taxon>Arthropoda</taxon>
        <taxon>Hexapoda</taxon>
        <taxon>Collembola</taxon>
        <taxon>Entomobryomorpha</taxon>
        <taxon>Entomobryoidea</taxon>
        <taxon>Orchesellidae</taxon>
        <taxon>Orchesellinae</taxon>
        <taxon>Orchesella</taxon>
    </lineage>
</organism>
<keyword evidence="4" id="KW-0552">Olfaction</keyword>
<reference evidence="10 11" key="1">
    <citation type="submission" date="2024-08" db="EMBL/GenBank/DDBJ databases">
        <authorList>
            <person name="Cucini C."/>
            <person name="Frati F."/>
        </authorList>
    </citation>
    <scope>NUCLEOTIDE SEQUENCE [LARGE SCALE GENOMIC DNA]</scope>
</reference>
<protein>
    <recommendedName>
        <fullName evidence="12">Odorant receptor</fullName>
    </recommendedName>
</protein>
<comment type="subcellular location">
    <subcellularLocation>
        <location evidence="1">Membrane</location>
        <topology evidence="1">Multi-pass membrane protein</topology>
    </subcellularLocation>
</comment>
<keyword evidence="8" id="KW-0807">Transducer</keyword>
<evidence type="ECO:0000313" key="10">
    <source>
        <dbReference type="EMBL" id="CAL8148006.1"/>
    </source>
</evidence>
<evidence type="ECO:0000256" key="1">
    <source>
        <dbReference type="ARBA" id="ARBA00004141"/>
    </source>
</evidence>
<dbReference type="Proteomes" id="UP001642540">
    <property type="component" value="Unassembled WGS sequence"/>
</dbReference>
<evidence type="ECO:0000313" key="11">
    <source>
        <dbReference type="Proteomes" id="UP001642540"/>
    </source>
</evidence>
<feature type="transmembrane region" description="Helical" evidence="9">
    <location>
        <begin position="79"/>
        <end position="97"/>
    </location>
</feature>
<comment type="caution">
    <text evidence="10">The sequence shown here is derived from an EMBL/GenBank/DDBJ whole genome shotgun (WGS) entry which is preliminary data.</text>
</comment>
<keyword evidence="7" id="KW-0675">Receptor</keyword>
<evidence type="ECO:0008006" key="12">
    <source>
        <dbReference type="Google" id="ProtNLM"/>
    </source>
</evidence>
<feature type="transmembrane region" description="Helical" evidence="9">
    <location>
        <begin position="274"/>
        <end position="297"/>
    </location>
</feature>
<name>A0ABP1S983_9HEXA</name>
<keyword evidence="6 9" id="KW-0472">Membrane</keyword>
<keyword evidence="11" id="KW-1185">Reference proteome</keyword>
<evidence type="ECO:0000256" key="4">
    <source>
        <dbReference type="ARBA" id="ARBA00022725"/>
    </source>
</evidence>
<keyword evidence="2" id="KW-0716">Sensory transduction</keyword>
<evidence type="ECO:0000256" key="8">
    <source>
        <dbReference type="ARBA" id="ARBA00023224"/>
    </source>
</evidence>